<dbReference type="EMBL" id="MN738915">
    <property type="protein sequence ID" value="QHT31001.1"/>
    <property type="molecule type" value="Genomic_DNA"/>
</dbReference>
<evidence type="ECO:0000256" key="1">
    <source>
        <dbReference type="SAM" id="MobiDB-lite"/>
    </source>
</evidence>
<protein>
    <submittedName>
        <fullName evidence="2">Uncharacterized protein</fullName>
    </submittedName>
</protein>
<evidence type="ECO:0000313" key="2">
    <source>
        <dbReference type="EMBL" id="QHT31001.1"/>
    </source>
</evidence>
<accession>A0A6C0EQP8</accession>
<feature type="region of interest" description="Disordered" evidence="1">
    <location>
        <begin position="203"/>
        <end position="229"/>
    </location>
</feature>
<reference evidence="2" key="1">
    <citation type="journal article" date="2020" name="Nature">
        <title>Giant virus diversity and host interactions through global metagenomics.</title>
        <authorList>
            <person name="Schulz F."/>
            <person name="Roux S."/>
            <person name="Paez-Espino D."/>
            <person name="Jungbluth S."/>
            <person name="Walsh D.A."/>
            <person name="Denef V.J."/>
            <person name="McMahon K.D."/>
            <person name="Konstantinidis K.T."/>
            <person name="Eloe-Fadrosh E.A."/>
            <person name="Kyrpides N.C."/>
            <person name="Woyke T."/>
        </authorList>
    </citation>
    <scope>NUCLEOTIDE SEQUENCE</scope>
    <source>
        <strain evidence="2">GVMAG-M-3300009155-2</strain>
    </source>
</reference>
<sequence>MAEFAITEECTNEKLQEFAYEHFTYINQIFGDQTVRQIITEVFPNKNFELGFEETNLDFENSFHHYLIDKKTQKPVCSVDNGYQNIYINKNDNLCQSYSLLTYFKIPIDPDQKQRQMDMINMYRKLLSSKKLFKIVDEILKDPDNKKLWINYTKKKKTYVVMNSSSIKKNIHDVLNKWEEYGYWYFIGDGMCPVSKPVVIRSSKRLKGGGGNSKTNSRKRNVSSRKNKN</sequence>
<name>A0A6C0EQP8_9ZZZZ</name>
<proteinExistence type="predicted"/>
<organism evidence="2">
    <name type="scientific">viral metagenome</name>
    <dbReference type="NCBI Taxonomy" id="1070528"/>
    <lineage>
        <taxon>unclassified sequences</taxon>
        <taxon>metagenomes</taxon>
        <taxon>organismal metagenomes</taxon>
    </lineage>
</organism>
<dbReference type="AlphaFoldDB" id="A0A6C0EQP8"/>
<feature type="compositionally biased region" description="Basic residues" evidence="1">
    <location>
        <begin position="216"/>
        <end position="229"/>
    </location>
</feature>